<reference evidence="2" key="1">
    <citation type="submission" date="2020-08" db="EMBL/GenBank/DDBJ databases">
        <title>Multicomponent nature underlies the extraordinary mechanical properties of spider dragline silk.</title>
        <authorList>
            <person name="Kono N."/>
            <person name="Nakamura H."/>
            <person name="Mori M."/>
            <person name="Yoshida Y."/>
            <person name="Ohtoshi R."/>
            <person name="Malay A.D."/>
            <person name="Moran D.A.P."/>
            <person name="Tomita M."/>
            <person name="Numata K."/>
            <person name="Arakawa K."/>
        </authorList>
    </citation>
    <scope>NUCLEOTIDE SEQUENCE</scope>
</reference>
<gene>
    <name evidence="2" type="ORF">TNIN_477851</name>
</gene>
<dbReference type="EMBL" id="BMAV01008798">
    <property type="protein sequence ID" value="GFY52662.1"/>
    <property type="molecule type" value="Genomic_DNA"/>
</dbReference>
<protein>
    <recommendedName>
        <fullName evidence="4">Mos1 transposase HTH domain-containing protein</fullName>
    </recommendedName>
</protein>
<keyword evidence="1" id="KW-0812">Transmembrane</keyword>
<accession>A0A8X6XHA6</accession>
<dbReference type="InterPro" id="IPR052709">
    <property type="entry name" value="Transposase-MT_Hybrid"/>
</dbReference>
<evidence type="ECO:0008006" key="4">
    <source>
        <dbReference type="Google" id="ProtNLM"/>
    </source>
</evidence>
<comment type="caution">
    <text evidence="2">The sequence shown here is derived from an EMBL/GenBank/DDBJ whole genome shotgun (WGS) entry which is preliminary data.</text>
</comment>
<evidence type="ECO:0000313" key="2">
    <source>
        <dbReference type="EMBL" id="GFY52662.1"/>
    </source>
</evidence>
<dbReference type="OrthoDB" id="10017160at2759"/>
<keyword evidence="3" id="KW-1185">Reference proteome</keyword>
<sequence length="118" mass="13508">MVTIYGEDCVSDKSVKKWSAHFHGGCESLVDDPRLDQANAVITTNLIDKRDNLVRSDRRVTLLILAVKVYVSVGTVLTIVHNWLRYRKMCMQGVLKQLTDHQKELRMELFISIFVSVS</sequence>
<dbReference type="PANTHER" id="PTHR46060">
    <property type="entry name" value="MARINER MOS1 TRANSPOSASE-LIKE PROTEIN"/>
    <property type="match status" value="1"/>
</dbReference>
<keyword evidence="1" id="KW-1133">Transmembrane helix</keyword>
<feature type="transmembrane region" description="Helical" evidence="1">
    <location>
        <begin position="60"/>
        <end position="84"/>
    </location>
</feature>
<keyword evidence="1" id="KW-0472">Membrane</keyword>
<dbReference type="PANTHER" id="PTHR46060:SF1">
    <property type="entry name" value="MARINER MOS1 TRANSPOSASE-LIKE PROTEIN"/>
    <property type="match status" value="1"/>
</dbReference>
<dbReference type="Proteomes" id="UP000886998">
    <property type="component" value="Unassembled WGS sequence"/>
</dbReference>
<evidence type="ECO:0000256" key="1">
    <source>
        <dbReference type="SAM" id="Phobius"/>
    </source>
</evidence>
<evidence type="ECO:0000313" key="3">
    <source>
        <dbReference type="Proteomes" id="UP000886998"/>
    </source>
</evidence>
<proteinExistence type="predicted"/>
<name>A0A8X6XHA6_9ARAC</name>
<organism evidence="2 3">
    <name type="scientific">Trichonephila inaurata madagascariensis</name>
    <dbReference type="NCBI Taxonomy" id="2747483"/>
    <lineage>
        <taxon>Eukaryota</taxon>
        <taxon>Metazoa</taxon>
        <taxon>Ecdysozoa</taxon>
        <taxon>Arthropoda</taxon>
        <taxon>Chelicerata</taxon>
        <taxon>Arachnida</taxon>
        <taxon>Araneae</taxon>
        <taxon>Araneomorphae</taxon>
        <taxon>Entelegynae</taxon>
        <taxon>Araneoidea</taxon>
        <taxon>Nephilidae</taxon>
        <taxon>Trichonephila</taxon>
        <taxon>Trichonephila inaurata</taxon>
    </lineage>
</organism>
<dbReference type="AlphaFoldDB" id="A0A8X6XHA6"/>